<gene>
    <name evidence="1" type="ORF">CPELLU_LOCUS7830</name>
</gene>
<keyword evidence="2" id="KW-1185">Reference proteome</keyword>
<comment type="caution">
    <text evidence="1">The sequence shown here is derived from an EMBL/GenBank/DDBJ whole genome shotgun (WGS) entry which is preliminary data.</text>
</comment>
<evidence type="ECO:0000313" key="2">
    <source>
        <dbReference type="Proteomes" id="UP000789759"/>
    </source>
</evidence>
<dbReference type="EMBL" id="CAJVQA010005369">
    <property type="protein sequence ID" value="CAG8619135.1"/>
    <property type="molecule type" value="Genomic_DNA"/>
</dbReference>
<accession>A0A9N9GMD4</accession>
<proteinExistence type="predicted"/>
<dbReference type="AlphaFoldDB" id="A0A9N9GMD4"/>
<name>A0A9N9GMD4_9GLOM</name>
<organism evidence="1 2">
    <name type="scientific">Cetraspora pellucida</name>
    <dbReference type="NCBI Taxonomy" id="1433469"/>
    <lineage>
        <taxon>Eukaryota</taxon>
        <taxon>Fungi</taxon>
        <taxon>Fungi incertae sedis</taxon>
        <taxon>Mucoromycota</taxon>
        <taxon>Glomeromycotina</taxon>
        <taxon>Glomeromycetes</taxon>
        <taxon>Diversisporales</taxon>
        <taxon>Gigasporaceae</taxon>
        <taxon>Cetraspora</taxon>
    </lineage>
</organism>
<evidence type="ECO:0000313" key="1">
    <source>
        <dbReference type="EMBL" id="CAG8619135.1"/>
    </source>
</evidence>
<sequence length="107" mass="12426">METKRVENSMLYLVKAKYSPYLRKVLTDNTDSKQSWDNLELGPGALTSSECFKDQPFIRIVYSLKDKFMASLRKLLRTLRNKNRQNVCRDLLAPDISLALFTIQHAD</sequence>
<reference evidence="1" key="1">
    <citation type="submission" date="2021-06" db="EMBL/GenBank/DDBJ databases">
        <authorList>
            <person name="Kallberg Y."/>
            <person name="Tangrot J."/>
            <person name="Rosling A."/>
        </authorList>
    </citation>
    <scope>NUCLEOTIDE SEQUENCE</scope>
    <source>
        <strain evidence="1">FL966</strain>
    </source>
</reference>
<dbReference type="Proteomes" id="UP000789759">
    <property type="component" value="Unassembled WGS sequence"/>
</dbReference>
<protein>
    <submittedName>
        <fullName evidence="1">16351_t:CDS:1</fullName>
    </submittedName>
</protein>